<comment type="caution">
    <text evidence="6">The sequence shown here is derived from an EMBL/GenBank/DDBJ whole genome shotgun (WGS) entry which is preliminary data.</text>
</comment>
<evidence type="ECO:0000313" key="6">
    <source>
        <dbReference type="EMBL" id="MBF5060070.1"/>
    </source>
</evidence>
<gene>
    <name evidence="6" type="ORF">NEPTK9_001596</name>
</gene>
<evidence type="ECO:0000256" key="5">
    <source>
        <dbReference type="ARBA" id="ARBA00023172"/>
    </source>
</evidence>
<keyword evidence="5" id="KW-0233">DNA recombination</keyword>
<dbReference type="InterPro" id="IPR001207">
    <property type="entry name" value="Transposase_mutator"/>
</dbReference>
<evidence type="ECO:0000256" key="1">
    <source>
        <dbReference type="ARBA" id="ARBA00002190"/>
    </source>
</evidence>
<evidence type="ECO:0000256" key="2">
    <source>
        <dbReference type="ARBA" id="ARBA00010961"/>
    </source>
</evidence>
<keyword evidence="7" id="KW-1185">Reference proteome</keyword>
<dbReference type="EMBL" id="JAAEJV010000070">
    <property type="protein sequence ID" value="MBF5060070.1"/>
    <property type="molecule type" value="Genomic_DNA"/>
</dbReference>
<dbReference type="InterPro" id="IPR016181">
    <property type="entry name" value="Acyl_CoA_acyltransferase"/>
</dbReference>
<dbReference type="SUPFAM" id="SSF55729">
    <property type="entry name" value="Acyl-CoA N-acyltransferases (Nat)"/>
    <property type="match status" value="1"/>
</dbReference>
<dbReference type="RefSeq" id="WP_194848400.1">
    <property type="nucleotide sequence ID" value="NZ_JAAEJV010000070.1"/>
</dbReference>
<protein>
    <recommendedName>
        <fullName evidence="8">N-acetyltransferase domain-containing protein</fullName>
    </recommendedName>
</protein>
<keyword evidence="4" id="KW-0238">DNA-binding</keyword>
<evidence type="ECO:0008006" key="8">
    <source>
        <dbReference type="Google" id="ProtNLM"/>
    </source>
</evidence>
<dbReference type="Proteomes" id="UP001194714">
    <property type="component" value="Unassembled WGS sequence"/>
</dbReference>
<proteinExistence type="inferred from homology"/>
<comment type="similarity">
    <text evidence="2">Belongs to the transposase mutator family.</text>
</comment>
<name>A0ABS0B3A3_9BACT</name>
<organism evidence="6 7">
    <name type="scientific">Candidatus Neptunichlamydia vexilliferae</name>
    <dbReference type="NCBI Taxonomy" id="1651774"/>
    <lineage>
        <taxon>Bacteria</taxon>
        <taxon>Pseudomonadati</taxon>
        <taxon>Chlamydiota</taxon>
        <taxon>Chlamydiia</taxon>
        <taxon>Parachlamydiales</taxon>
        <taxon>Simkaniaceae</taxon>
        <taxon>Candidatus Neptunichlamydia</taxon>
    </lineage>
</organism>
<evidence type="ECO:0000313" key="7">
    <source>
        <dbReference type="Proteomes" id="UP001194714"/>
    </source>
</evidence>
<evidence type="ECO:0000256" key="3">
    <source>
        <dbReference type="ARBA" id="ARBA00022578"/>
    </source>
</evidence>
<accession>A0ABS0B3A3</accession>
<dbReference type="Pfam" id="PF00872">
    <property type="entry name" value="Transposase_mut"/>
    <property type="match status" value="1"/>
</dbReference>
<evidence type="ECO:0000256" key="4">
    <source>
        <dbReference type="ARBA" id="ARBA00023125"/>
    </source>
</evidence>
<sequence>MTRLLDCPKEHFLKVSKELPSFKRVKHYFKTLIQAIYGNQDKAIKKIAAGKDRACELFESEEGHDVGLIVFKTHLTKEFSPLGFEDSFEIKTLFVIDPKKNAGKKIATHLLNRLAKHATELKAKNVFVSVSTIKPESLAFFLNHGFRTKKIKKNAYITGSNEYYLFHNSPEKLLARTTLVLLAPKKQFSKLYLDEESHPQLEFSTIEWKALSLYLAGKNLNMVINGLEDYFGTTASTSMVHKVLSKLKQSNLKWHAPKLVSTYTIIFINTLYRDEDKTEAIGELIIGLTPSGKRHVLGCTPPGPLPQSYWIGIFSELKARGLKKVDIISFQKHQHLPLSLNKFYKNMKIINTDSLKAWFIDNLSPQNIGQQLLEEALEIQANTILIEEQAEIRA</sequence>
<reference evidence="6 7" key="1">
    <citation type="submission" date="2020-01" db="EMBL/GenBank/DDBJ databases">
        <title>Draft genome sequence of Cand. Neptunochlamydia vexilliferae K9.</title>
        <authorList>
            <person name="Schulz F."/>
            <person name="Koestlbacher S."/>
            <person name="Wascher F."/>
            <person name="Pizzetti I."/>
            <person name="Horn M."/>
        </authorList>
    </citation>
    <scope>NUCLEOTIDE SEQUENCE [LARGE SCALE GENOMIC DNA]</scope>
    <source>
        <strain evidence="6 7">K9</strain>
    </source>
</reference>
<dbReference type="Gene3D" id="3.40.630.30">
    <property type="match status" value="1"/>
</dbReference>
<comment type="function">
    <text evidence="1">Required for the transposition of the insertion element.</text>
</comment>
<keyword evidence="3" id="KW-0815">Transposition</keyword>